<evidence type="ECO:0000313" key="1">
    <source>
        <dbReference type="EMBL" id="PWH07509.1"/>
    </source>
</evidence>
<dbReference type="AlphaFoldDB" id="A0A2U2RNR3"/>
<dbReference type="RefSeq" id="WP_109274395.1">
    <property type="nucleotide sequence ID" value="NZ_QFKX01000001.1"/>
</dbReference>
<dbReference type="EMBL" id="QFKX01000001">
    <property type="protein sequence ID" value="PWH07509.1"/>
    <property type="molecule type" value="Genomic_DNA"/>
</dbReference>
<accession>A0A2U2RNR3</accession>
<proteinExistence type="predicted"/>
<keyword evidence="2" id="KW-1185">Reference proteome</keyword>
<dbReference type="Proteomes" id="UP000245590">
    <property type="component" value="Unassembled WGS sequence"/>
</dbReference>
<organism evidence="1 2">
    <name type="scientific">Brachybacterium endophyticum</name>
    <dbReference type="NCBI Taxonomy" id="2182385"/>
    <lineage>
        <taxon>Bacteria</taxon>
        <taxon>Bacillati</taxon>
        <taxon>Actinomycetota</taxon>
        <taxon>Actinomycetes</taxon>
        <taxon>Micrococcales</taxon>
        <taxon>Dermabacteraceae</taxon>
        <taxon>Brachybacterium</taxon>
    </lineage>
</organism>
<gene>
    <name evidence="1" type="ORF">DEO23_02450</name>
</gene>
<comment type="caution">
    <text evidence="1">The sequence shown here is derived from an EMBL/GenBank/DDBJ whole genome shotgun (WGS) entry which is preliminary data.</text>
</comment>
<sequence>MDTTTTTTGSDPVAASSPAEELELRRLVGYRVRGIAFVLSRLQIRFENPAGSAEEPLLECLAMPTVSRGSIVLTPDDERWAGALRELIAQDVTTTYEQHGVGLRLEFPYAALRVHPRPSARDGVEIASLGEFGDGARRVWTSGADCFADLHRELH</sequence>
<reference evidence="1 2" key="1">
    <citation type="submission" date="2018-05" db="EMBL/GenBank/DDBJ databases">
        <title>Brachybacterium sp. M1HQ-2T, whole genome shotgun sequence.</title>
        <authorList>
            <person name="Tuo L."/>
        </authorList>
    </citation>
    <scope>NUCLEOTIDE SEQUENCE [LARGE SCALE GENOMIC DNA]</scope>
    <source>
        <strain evidence="1 2">M1HQ-2</strain>
    </source>
</reference>
<evidence type="ECO:0000313" key="2">
    <source>
        <dbReference type="Proteomes" id="UP000245590"/>
    </source>
</evidence>
<dbReference type="OrthoDB" id="3428371at2"/>
<name>A0A2U2RNR3_9MICO</name>
<protein>
    <submittedName>
        <fullName evidence="1">Uncharacterized protein</fullName>
    </submittedName>
</protein>